<accession>A0AAW6MAL4</accession>
<comment type="caution">
    <text evidence="1">The sequence shown here is derived from an EMBL/GenBank/DDBJ whole genome shotgun (WGS) entry which is preliminary data.</text>
</comment>
<feature type="non-terminal residue" evidence="1">
    <location>
        <position position="1"/>
    </location>
</feature>
<dbReference type="EMBL" id="JARFID010000477">
    <property type="protein sequence ID" value="MDE8697943.1"/>
    <property type="molecule type" value="Genomic_DNA"/>
</dbReference>
<name>A0AAW6MAL4_9BACE</name>
<proteinExistence type="predicted"/>
<protein>
    <submittedName>
        <fullName evidence="1">SusC/RagA family protein</fullName>
    </submittedName>
</protein>
<evidence type="ECO:0000313" key="1">
    <source>
        <dbReference type="EMBL" id="MDE8697943.1"/>
    </source>
</evidence>
<feature type="non-terminal residue" evidence="1">
    <location>
        <position position="103"/>
    </location>
</feature>
<reference evidence="1" key="1">
    <citation type="submission" date="2023-03" db="EMBL/GenBank/DDBJ databases">
        <title>DFI Biobank Strains.</title>
        <authorList>
            <person name="Mostad J."/>
            <person name="Paddock L."/>
            <person name="Medina S."/>
            <person name="Waligurski E."/>
            <person name="Barat B."/>
            <person name="Smith R."/>
            <person name="Burgo V."/>
            <person name="Metcalfe C."/>
            <person name="Woodson C."/>
            <person name="Sundararajan A."/>
            <person name="Ramaswamy R."/>
            <person name="Lin H."/>
            <person name="Pamer E.G."/>
        </authorList>
    </citation>
    <scope>NUCLEOTIDE SEQUENCE</scope>
    <source>
        <strain evidence="1">DFI.9.5</strain>
    </source>
</reference>
<evidence type="ECO:0000313" key="2">
    <source>
        <dbReference type="Proteomes" id="UP001221924"/>
    </source>
</evidence>
<dbReference type="Proteomes" id="UP001221924">
    <property type="component" value="Unassembled WGS sequence"/>
</dbReference>
<gene>
    <name evidence="1" type="ORF">PZH42_28320</name>
</gene>
<sequence>DGNGIINEKDQQRIYKPTPDFSYRLNIYLEYKNIDLNKIRQGVQRVDGISDLKKETDLWSGLNIGFLNIGKRVLDAWSPTNPNSTIPALSLSDTINEKRVSTY</sequence>
<organism evidence="1 2">
    <name type="scientific">Bacteroides cellulosilyticus</name>
    <dbReference type="NCBI Taxonomy" id="246787"/>
    <lineage>
        <taxon>Bacteria</taxon>
        <taxon>Pseudomonadati</taxon>
        <taxon>Bacteroidota</taxon>
        <taxon>Bacteroidia</taxon>
        <taxon>Bacteroidales</taxon>
        <taxon>Bacteroidaceae</taxon>
        <taxon>Bacteroides</taxon>
    </lineage>
</organism>
<dbReference type="AlphaFoldDB" id="A0AAW6MAL4"/>